<dbReference type="RefSeq" id="WP_214094333.1">
    <property type="nucleotide sequence ID" value="NZ_JAHCLR010000044.1"/>
</dbReference>
<accession>A0ABS5RR87</accession>
<organism evidence="1 2">
    <name type="scientific">Mycolicibacter acidiphilus</name>
    <dbReference type="NCBI Taxonomy" id="2835306"/>
    <lineage>
        <taxon>Bacteria</taxon>
        <taxon>Bacillati</taxon>
        <taxon>Actinomycetota</taxon>
        <taxon>Actinomycetes</taxon>
        <taxon>Mycobacteriales</taxon>
        <taxon>Mycobacteriaceae</taxon>
        <taxon>Mycolicibacter</taxon>
    </lineage>
</organism>
<gene>
    <name evidence="1" type="ORF">KIH27_17960</name>
</gene>
<sequence length="108" mass="12010">MGKSIEQTLNEEAALAEATKDDLDVAIPSHVKISRGGPRTRVLQVRLNDDELAGLEEWADKRGLPASTLVREMILNVLQPVPAQAAARQRLVGEFQDYLDRLYTADRL</sequence>
<name>A0ABS5RR87_9MYCO</name>
<protein>
    <submittedName>
        <fullName evidence="1">Ribbon-helix-helix protein, CopG family</fullName>
    </submittedName>
</protein>
<dbReference type="CDD" id="cd21631">
    <property type="entry name" value="RHH_CopG_NikR-like"/>
    <property type="match status" value="1"/>
</dbReference>
<comment type="caution">
    <text evidence="1">The sequence shown here is derived from an EMBL/GenBank/DDBJ whole genome shotgun (WGS) entry which is preliminary data.</text>
</comment>
<dbReference type="Proteomes" id="UP001519535">
    <property type="component" value="Unassembled WGS sequence"/>
</dbReference>
<proteinExistence type="predicted"/>
<reference evidence="1 2" key="1">
    <citation type="submission" date="2021-05" db="EMBL/GenBank/DDBJ databases">
        <title>Mycobacterium acidophilum sp. nov., an extremely acid-tolerant member of the genus Mycobacterium.</title>
        <authorList>
            <person name="Xia J."/>
        </authorList>
    </citation>
    <scope>NUCLEOTIDE SEQUENCE [LARGE SCALE GENOMIC DNA]</scope>
    <source>
        <strain evidence="1 2">M1</strain>
    </source>
</reference>
<keyword evidence="2" id="KW-1185">Reference proteome</keyword>
<evidence type="ECO:0000313" key="1">
    <source>
        <dbReference type="EMBL" id="MBS9535474.1"/>
    </source>
</evidence>
<dbReference type="EMBL" id="JAHCLR010000044">
    <property type="protein sequence ID" value="MBS9535474.1"/>
    <property type="molecule type" value="Genomic_DNA"/>
</dbReference>
<evidence type="ECO:0000313" key="2">
    <source>
        <dbReference type="Proteomes" id="UP001519535"/>
    </source>
</evidence>